<dbReference type="Pfam" id="PF03692">
    <property type="entry name" value="CxxCxxCC"/>
    <property type="match status" value="1"/>
</dbReference>
<proteinExistence type="predicted"/>
<dbReference type="InterPro" id="IPR004027">
    <property type="entry name" value="SEC_C_motif"/>
</dbReference>
<dbReference type="Pfam" id="PF02810">
    <property type="entry name" value="SEC-C"/>
    <property type="match status" value="1"/>
</dbReference>
<sequence>MEYRNNIDWLIQSIENEMRFEYGDLFEPTRNDECPCGSGVKYKKCHMNSNVTWRKVDNNFYDGKSLYENIRLKKELLDTLLDIVSHLKENTTISEEKGLDLLDDLSKSLDQVYKQLQKNAPCKKGCIACCFQPINIARIEESRIKNKLTKDIKKNINKNHQETKKRNKISIPQINKDSSRMRYAEPCPMLDIDNKKCAVYDDRPFSCRTYFVANSPELCNMYDAKVTIYKNQVYQDLVAMVLALIDETVFGYFELSTLQDTFYRKKTFFTKLKNLL</sequence>
<dbReference type="AlphaFoldDB" id="A0A242Z4G9"/>
<accession>A0A242Z4G9</accession>
<gene>
    <name evidence="1" type="ORF">BK730_19720</name>
</gene>
<evidence type="ECO:0000313" key="1">
    <source>
        <dbReference type="EMBL" id="OTX86872.1"/>
    </source>
</evidence>
<reference evidence="1 2" key="1">
    <citation type="submission" date="2016-10" db="EMBL/GenBank/DDBJ databases">
        <title>Comparative genomics of Bacillus thuringiensis reveals a path to pathogens against multiple invertebrate hosts.</title>
        <authorList>
            <person name="Zheng J."/>
            <person name="Gao Q."/>
            <person name="Liu H."/>
            <person name="Peng D."/>
            <person name="Ruan L."/>
            <person name="Sun M."/>
        </authorList>
    </citation>
    <scope>NUCLEOTIDE SEQUENCE [LARGE SCALE GENOMIC DNA]</scope>
    <source>
        <strain evidence="1">BGSC 4BK1</strain>
    </source>
</reference>
<comment type="caution">
    <text evidence="1">The sequence shown here is derived from an EMBL/GenBank/DDBJ whole genome shotgun (WGS) entry which is preliminary data.</text>
</comment>
<dbReference type="EMBL" id="NFDE01000057">
    <property type="protein sequence ID" value="OTX86872.1"/>
    <property type="molecule type" value="Genomic_DNA"/>
</dbReference>
<evidence type="ECO:0000313" key="2">
    <source>
        <dbReference type="Proteomes" id="UP000194945"/>
    </source>
</evidence>
<dbReference type="InterPro" id="IPR005358">
    <property type="entry name" value="Puta_zinc/iron-chelating_dom"/>
</dbReference>
<protein>
    <submittedName>
        <fullName evidence="1">Zinc/iron-chelating domain-containing protein</fullName>
    </submittedName>
</protein>
<dbReference type="RefSeq" id="WP_086422957.1">
    <property type="nucleotide sequence ID" value="NZ_NFDE01000057.1"/>
</dbReference>
<dbReference type="SUPFAM" id="SSF103642">
    <property type="entry name" value="Sec-C motif"/>
    <property type="match status" value="1"/>
</dbReference>
<dbReference type="Gene3D" id="3.10.450.50">
    <property type="match status" value="1"/>
</dbReference>
<name>A0A242Z4G9_9BACI</name>
<dbReference type="Proteomes" id="UP000194945">
    <property type="component" value="Unassembled WGS sequence"/>
</dbReference>
<organism evidence="1 2">
    <name type="scientific">Bacillus wiedmannii</name>
    <dbReference type="NCBI Taxonomy" id="1890302"/>
    <lineage>
        <taxon>Bacteria</taxon>
        <taxon>Bacillati</taxon>
        <taxon>Bacillota</taxon>
        <taxon>Bacilli</taxon>
        <taxon>Bacillales</taxon>
        <taxon>Bacillaceae</taxon>
        <taxon>Bacillus</taxon>
        <taxon>Bacillus cereus group</taxon>
    </lineage>
</organism>